<feature type="compositionally biased region" description="Basic and acidic residues" evidence="2">
    <location>
        <begin position="434"/>
        <end position="443"/>
    </location>
</feature>
<feature type="compositionally biased region" description="Low complexity" evidence="2">
    <location>
        <begin position="95"/>
        <end position="118"/>
    </location>
</feature>
<dbReference type="EMBL" id="JAANQT010000014">
    <property type="protein sequence ID" value="KAG1315960.1"/>
    <property type="molecule type" value="Genomic_DNA"/>
</dbReference>
<keyword evidence="3" id="KW-0472">Membrane</keyword>
<evidence type="ECO:0000256" key="1">
    <source>
        <dbReference type="SAM" id="Coils"/>
    </source>
</evidence>
<reference evidence="5" key="1">
    <citation type="journal article" date="2020" name="Microb. Genom.">
        <title>Genetic diversity of clinical and environmental Mucorales isolates obtained from an investigation of mucormycosis cases among solid organ transplant recipients.</title>
        <authorList>
            <person name="Nguyen M.H."/>
            <person name="Kaul D."/>
            <person name="Muto C."/>
            <person name="Cheng S.J."/>
            <person name="Richter R.A."/>
            <person name="Bruno V.M."/>
            <person name="Liu G."/>
            <person name="Beyhan S."/>
            <person name="Sundermann A.J."/>
            <person name="Mounaud S."/>
            <person name="Pasculle A.W."/>
            <person name="Nierman W.C."/>
            <person name="Driscoll E."/>
            <person name="Cumbie R."/>
            <person name="Clancy C.J."/>
            <person name="Dupont C.L."/>
        </authorList>
    </citation>
    <scope>NUCLEOTIDE SEQUENCE</scope>
    <source>
        <strain evidence="5">GL11</strain>
    </source>
</reference>
<evidence type="ECO:0000256" key="3">
    <source>
        <dbReference type="SAM" id="Phobius"/>
    </source>
</evidence>
<feature type="compositionally biased region" description="Low complexity" evidence="2">
    <location>
        <begin position="30"/>
        <end position="40"/>
    </location>
</feature>
<dbReference type="AlphaFoldDB" id="A0A9P6XKS6"/>
<protein>
    <recommendedName>
        <fullName evidence="4">BHLH domain-containing protein</fullName>
    </recommendedName>
</protein>
<dbReference type="Proteomes" id="UP000716291">
    <property type="component" value="Unassembled WGS sequence"/>
</dbReference>
<dbReference type="InterPro" id="IPR036638">
    <property type="entry name" value="HLH_DNA-bd_sf"/>
</dbReference>
<dbReference type="PROSITE" id="PS50888">
    <property type="entry name" value="BHLH"/>
    <property type="match status" value="1"/>
</dbReference>
<comment type="caution">
    <text evidence="5">The sequence shown here is derived from an EMBL/GenBank/DDBJ whole genome shotgun (WGS) entry which is preliminary data.</text>
</comment>
<feature type="transmembrane region" description="Helical" evidence="3">
    <location>
        <begin position="514"/>
        <end position="534"/>
    </location>
</feature>
<sequence length="1031" mass="117269">MLQELSDLDFDAYFDVANSNQQNRDILYPEEQQQSSPQQEAVNNNSNDNDIMLPSINSPNNNRQYNYLSPLSNQQHQQQHQQQQQSFNLFDWNLSTRPSPTQISPSSSPLSSSDGYTSHSLSPTMNSPPLYSMNNIKEEANKALAGFLVNNNTSKKNCLYTLNHDVPGINIPTTPINEISSQQALSNSHTNLPSPPLDAPLTDAFSSINQWCQFKNPVHPLEEEKEDSKHWRKTTRQNNLRTINDPTVIHGPGKQLKKVAHNAIERRYRNNINDRIRELKNVVPALYKARLCPGSNGAHPHDKEEEESSDSETEIVDGVEVAKKLNKATILRKATEYIQFLKTTNERADNENLILQQIIAQMPGGQDVLSRFLYQKKEFEKAENERLARERREAQERERVERQKLLRERAAQRAALAQLLPKQERRPYRRRQSKKEGSKKASSSEDETGSGNKMFMAAFMCLVFFTASPSTTQQIQHHEVQAEATFDVFNNQSVLQDQPLNQSTSFDFWPLARYALYAFGLFYLCLFPLLFRWLRPRSVKKSKECVDHCHYDNEVPTAWSRLHVDLVRSVGKSSAIVNLKHHNDIHSILLTILDIIFNLFYFLVPHSFVNFLYKNAKPVGCPEELSRIGAWIRLNEVECLGGNPDITRLNMLHSSIRMLSQLHKMKRDKNYVSFCGHNTIARVHASAALQFELALPSFISSYLIPYHWKKVTECLNSKKSEGQQEDAVVNDQLVTNQWLSSECHDQVLHMLTARNGFDHGAYVFPDNSAVSVGGSCRNVLYSFVLPYVTSPLDLVMYWQQLSNLEQCWLAYLNGVRPVFSERQLNQMLSVSATATAPGHMLQWWVRVGLALESLAKDQDENMKVLAEYTQPKKNNDIHPSSNLLHRHQNMMYNLIEAASALVQNDKLYKVSSLLDQATKDRQSSAKCIQQISSTHSGASSNCEASVLVLSTLAVHLRTLKALIIHSSSGSSRRQSISTPPVFSAQQASTYIAQLRDQVLQDLESPYAKSLPSKCKKHIQLYIYQADDTLSL</sequence>
<keyword evidence="3" id="KW-1133">Transmembrane helix</keyword>
<name>A0A9P6XKS6_RHIOR</name>
<keyword evidence="6" id="KW-1185">Reference proteome</keyword>
<feature type="region of interest" description="Disordered" evidence="2">
    <location>
        <begin position="293"/>
        <end position="314"/>
    </location>
</feature>
<dbReference type="PANTHER" id="PTHR47336">
    <property type="entry name" value="TRANSCRIPTION FACTOR HMS1-RELATED"/>
    <property type="match status" value="1"/>
</dbReference>
<evidence type="ECO:0000256" key="2">
    <source>
        <dbReference type="SAM" id="MobiDB-lite"/>
    </source>
</evidence>
<accession>A0A9P6XKS6</accession>
<dbReference type="InterPro" id="IPR052099">
    <property type="entry name" value="Regulatory_TF_Diverse"/>
</dbReference>
<dbReference type="OrthoDB" id="2133190at2759"/>
<feature type="transmembrane region" description="Helical" evidence="3">
    <location>
        <begin position="588"/>
        <end position="613"/>
    </location>
</feature>
<keyword evidence="3" id="KW-0812">Transmembrane</keyword>
<proteinExistence type="predicted"/>
<evidence type="ECO:0000313" key="5">
    <source>
        <dbReference type="EMBL" id="KAG1315960.1"/>
    </source>
</evidence>
<evidence type="ECO:0000313" key="6">
    <source>
        <dbReference type="Proteomes" id="UP000716291"/>
    </source>
</evidence>
<gene>
    <name evidence="5" type="ORF">G6F64_000244</name>
</gene>
<feature type="compositionally biased region" description="Polar residues" evidence="2">
    <location>
        <begin position="119"/>
        <end position="132"/>
    </location>
</feature>
<feature type="compositionally biased region" description="Low complexity" evidence="2">
    <location>
        <begin position="74"/>
        <end position="85"/>
    </location>
</feature>
<dbReference type="PANTHER" id="PTHR47336:SF2">
    <property type="entry name" value="TRANSCRIPTION FACTOR HMS1-RELATED"/>
    <property type="match status" value="1"/>
</dbReference>
<dbReference type="SUPFAM" id="SSF47459">
    <property type="entry name" value="HLH, helix-loop-helix DNA-binding domain"/>
    <property type="match status" value="1"/>
</dbReference>
<dbReference type="GO" id="GO:0046983">
    <property type="term" value="F:protein dimerization activity"/>
    <property type="evidence" value="ECO:0007669"/>
    <property type="project" value="InterPro"/>
</dbReference>
<feature type="coiled-coil region" evidence="1">
    <location>
        <begin position="377"/>
        <end position="404"/>
    </location>
</feature>
<feature type="region of interest" description="Disordered" evidence="2">
    <location>
        <begin position="30"/>
        <end position="132"/>
    </location>
</feature>
<evidence type="ECO:0000259" key="4">
    <source>
        <dbReference type="PROSITE" id="PS50888"/>
    </source>
</evidence>
<keyword evidence="1" id="KW-0175">Coiled coil</keyword>
<feature type="compositionally biased region" description="Acidic residues" evidence="2">
    <location>
        <begin position="304"/>
        <end position="314"/>
    </location>
</feature>
<dbReference type="Pfam" id="PF00010">
    <property type="entry name" value="HLH"/>
    <property type="match status" value="1"/>
</dbReference>
<feature type="domain" description="BHLH" evidence="4">
    <location>
        <begin position="256"/>
        <end position="341"/>
    </location>
</feature>
<feature type="region of interest" description="Disordered" evidence="2">
    <location>
        <begin position="416"/>
        <end position="449"/>
    </location>
</feature>
<dbReference type="InterPro" id="IPR011598">
    <property type="entry name" value="bHLH_dom"/>
</dbReference>
<dbReference type="SMART" id="SM00353">
    <property type="entry name" value="HLH"/>
    <property type="match status" value="1"/>
</dbReference>
<feature type="compositionally biased region" description="Polar residues" evidence="2">
    <location>
        <begin position="41"/>
        <end position="73"/>
    </location>
</feature>
<organism evidence="5 6">
    <name type="scientific">Rhizopus oryzae</name>
    <name type="common">Mucormycosis agent</name>
    <name type="synonym">Rhizopus arrhizus var. delemar</name>
    <dbReference type="NCBI Taxonomy" id="64495"/>
    <lineage>
        <taxon>Eukaryota</taxon>
        <taxon>Fungi</taxon>
        <taxon>Fungi incertae sedis</taxon>
        <taxon>Mucoromycota</taxon>
        <taxon>Mucoromycotina</taxon>
        <taxon>Mucoromycetes</taxon>
        <taxon>Mucorales</taxon>
        <taxon>Mucorineae</taxon>
        <taxon>Rhizopodaceae</taxon>
        <taxon>Rhizopus</taxon>
    </lineage>
</organism>
<dbReference type="Gene3D" id="4.10.280.10">
    <property type="entry name" value="Helix-loop-helix DNA-binding domain"/>
    <property type="match status" value="1"/>
</dbReference>